<dbReference type="AlphaFoldDB" id="A0A0K0M7B4"/>
<name>A0A0K0M7B4_PINTB</name>
<feature type="compositionally biased region" description="Polar residues" evidence="2">
    <location>
        <begin position="61"/>
        <end position="71"/>
    </location>
</feature>
<keyword evidence="3" id="KW-1133">Transmembrane helix</keyword>
<comment type="similarity">
    <text evidence="1">Belongs to the GASA family.</text>
</comment>
<reference evidence="4" key="1">
    <citation type="submission" date="2014-04" db="EMBL/GenBank/DDBJ databases">
        <title>The genes involved in the male and female cone development in Pinus tabuliformis.</title>
        <authorList>
            <person name="Niu S."/>
            <person name="Li W."/>
            <person name="Chen X."/>
        </authorList>
    </citation>
    <scope>NUCLEOTIDE SEQUENCE</scope>
</reference>
<protein>
    <submittedName>
        <fullName evidence="4">GASA1</fullName>
    </submittedName>
</protein>
<feature type="region of interest" description="Disordered" evidence="2">
    <location>
        <begin position="60"/>
        <end position="92"/>
    </location>
</feature>
<dbReference type="PANTHER" id="PTHR23201">
    <property type="entry name" value="EXTENSIN, PROLINE-RICH PROTEIN"/>
    <property type="match status" value="1"/>
</dbReference>
<feature type="transmembrane region" description="Helical" evidence="3">
    <location>
        <begin position="20"/>
        <end position="43"/>
    </location>
</feature>
<evidence type="ECO:0000256" key="2">
    <source>
        <dbReference type="SAM" id="MobiDB-lite"/>
    </source>
</evidence>
<feature type="non-terminal residue" evidence="4">
    <location>
        <position position="1"/>
    </location>
</feature>
<evidence type="ECO:0000313" key="4">
    <source>
        <dbReference type="EMBL" id="AJP06294.1"/>
    </source>
</evidence>
<keyword evidence="3" id="KW-0472">Membrane</keyword>
<dbReference type="EMBL" id="KJ711049">
    <property type="protein sequence ID" value="AJP06294.1"/>
    <property type="molecule type" value="mRNA"/>
</dbReference>
<dbReference type="PANTHER" id="PTHR23201:SF60">
    <property type="entry name" value="GIBBERELLIN-REGULATED PROTEIN 5"/>
    <property type="match status" value="1"/>
</dbReference>
<proteinExistence type="evidence at transcript level"/>
<dbReference type="Pfam" id="PF02704">
    <property type="entry name" value="GASA"/>
    <property type="match status" value="1"/>
</dbReference>
<evidence type="ECO:0000256" key="3">
    <source>
        <dbReference type="SAM" id="Phobius"/>
    </source>
</evidence>
<organism evidence="4">
    <name type="scientific">Pinus tabuliformis</name>
    <name type="common">Chinese red pine</name>
    <name type="synonym">Pinus leucosperma</name>
    <dbReference type="NCBI Taxonomy" id="88731"/>
    <lineage>
        <taxon>Eukaryota</taxon>
        <taxon>Viridiplantae</taxon>
        <taxon>Streptophyta</taxon>
        <taxon>Embryophyta</taxon>
        <taxon>Tracheophyta</taxon>
        <taxon>Spermatophyta</taxon>
        <taxon>Pinopsida</taxon>
        <taxon>Pinidae</taxon>
        <taxon>Conifers I</taxon>
        <taxon>Pinales</taxon>
        <taxon>Pinaceae</taxon>
        <taxon>Pinus</taxon>
        <taxon>Pinus subgen. Pinus</taxon>
    </lineage>
</organism>
<accession>A0A0K0M7B4</accession>
<dbReference type="InterPro" id="IPR003854">
    <property type="entry name" value="GASA"/>
</dbReference>
<keyword evidence="3" id="KW-0812">Transmembrane</keyword>
<sequence>SSLQLSRQQKDSMAAKLLQLQTFLALTAAIVLWIPSYDILVLADPSGRILYHWQPAEPISGGNSNNGSPKKQQPPPPYGAQSPSSGSGTLHSSDCGPACSKRCSATHHLNACMYFCEYCCARCLCVPPGTYGNKQSCPCYNNMTTKEGKPKCP</sequence>
<feature type="compositionally biased region" description="Low complexity" evidence="2">
    <location>
        <begin position="82"/>
        <end position="92"/>
    </location>
</feature>
<evidence type="ECO:0000256" key="1">
    <source>
        <dbReference type="ARBA" id="ARBA00010582"/>
    </source>
</evidence>